<protein>
    <submittedName>
        <fullName evidence="1">Uncharacterized protein</fullName>
    </submittedName>
</protein>
<proteinExistence type="predicted"/>
<evidence type="ECO:0000313" key="2">
    <source>
        <dbReference type="Proteomes" id="UP001501509"/>
    </source>
</evidence>
<gene>
    <name evidence="1" type="ORF">GCM10010411_69480</name>
</gene>
<dbReference type="EMBL" id="BAAATD010000011">
    <property type="protein sequence ID" value="GAA2623418.1"/>
    <property type="molecule type" value="Genomic_DNA"/>
</dbReference>
<dbReference type="Proteomes" id="UP001501509">
    <property type="component" value="Unassembled WGS sequence"/>
</dbReference>
<name>A0ABN3QD93_9ACTN</name>
<evidence type="ECO:0000313" key="1">
    <source>
        <dbReference type="EMBL" id="GAA2623418.1"/>
    </source>
</evidence>
<keyword evidence="2" id="KW-1185">Reference proteome</keyword>
<organism evidence="1 2">
    <name type="scientific">Actinomadura fulvescens</name>
    <dbReference type="NCBI Taxonomy" id="46160"/>
    <lineage>
        <taxon>Bacteria</taxon>
        <taxon>Bacillati</taxon>
        <taxon>Actinomycetota</taxon>
        <taxon>Actinomycetes</taxon>
        <taxon>Streptosporangiales</taxon>
        <taxon>Thermomonosporaceae</taxon>
        <taxon>Actinomadura</taxon>
    </lineage>
</organism>
<comment type="caution">
    <text evidence="1">The sequence shown here is derived from an EMBL/GenBank/DDBJ whole genome shotgun (WGS) entry which is preliminary data.</text>
</comment>
<reference evidence="1 2" key="1">
    <citation type="journal article" date="2019" name="Int. J. Syst. Evol. Microbiol.">
        <title>The Global Catalogue of Microorganisms (GCM) 10K type strain sequencing project: providing services to taxonomists for standard genome sequencing and annotation.</title>
        <authorList>
            <consortium name="The Broad Institute Genomics Platform"/>
            <consortium name="The Broad Institute Genome Sequencing Center for Infectious Disease"/>
            <person name="Wu L."/>
            <person name="Ma J."/>
        </authorList>
    </citation>
    <scope>NUCLEOTIDE SEQUENCE [LARGE SCALE GENOMIC DNA]</scope>
    <source>
        <strain evidence="1 2">JCM 6833</strain>
    </source>
</reference>
<sequence length="70" mass="7715">MRETFCEVSDVAVGNRQARAWIRRSALGFFSLFWIQRSVTRGVRGAELPAGVWGGAPMSAAPSEARDRFA</sequence>
<accession>A0ABN3QD93</accession>